<dbReference type="EMBL" id="GU983868">
    <property type="protein sequence ID" value="ADJ00308.1"/>
    <property type="molecule type" value="Genomic_DNA"/>
</dbReference>
<sequence>MGLKYFSVLPVELREKIVRDHLREERKKEFLENAIEDSCRRHQSLITEDPSTEDLLSLCKFLESLAYYVGNQFNTRCLIKWRKDVPFQIKYGVMEEQHIKLYGILDMEDLACRELLIPEEEDDITYEDGIIVNCKQLDNLFAELGINVVYITVSKNCIHTPLNKEIVIN</sequence>
<dbReference type="Proteomes" id="UP000202280">
    <property type="component" value="Genome"/>
</dbReference>
<name>C7DLN4_9VIRU</name>
<gene>
    <name evidence="3" type="primary">clink</name>
</gene>
<accession>C7DLN4</accession>
<proteinExistence type="predicted"/>
<evidence type="ECO:0000313" key="3">
    <source>
        <dbReference type="EMBL" id="CAG77483.1"/>
    </source>
</evidence>
<protein>
    <submittedName>
        <fullName evidence="3">Cell-cycle link protein</fullName>
    </submittedName>
    <submittedName>
        <fullName evidence="1">Clink</fullName>
    </submittedName>
</protein>
<dbReference type="KEGG" id="vg:8303648"/>
<keyword evidence="4" id="KW-1185">Reference proteome</keyword>
<reference evidence="2" key="3">
    <citation type="journal article" date="2010" name="J. Virol.">
        <title>High Variability and Rapid Evolution of a Nanovirus.</title>
        <authorList>
            <person name="Grigoras I."/>
            <person name="Timchenko T."/>
            <person name="Grande-Perez A."/>
            <person name="Katul L."/>
            <person name="Vetten H.-J."/>
            <person name="Gronenborn B."/>
        </authorList>
    </citation>
    <scope>NUCLEOTIDE SEQUENCE</scope>
    <source>
        <strain evidence="2">Ethiopia:Holetta</strain>
    </source>
</reference>
<organism evidence="1 4">
    <name type="scientific">Faba bean necrotic stunt virus</name>
    <dbReference type="NCBI Taxonomy" id="283824"/>
    <lineage>
        <taxon>Viruses</taxon>
        <taxon>Monodnaviria</taxon>
        <taxon>Shotokuvirae</taxon>
        <taxon>Cressdnaviricota</taxon>
        <taxon>Arfiviricetes</taxon>
        <taxon>Mulpavirales</taxon>
        <taxon>Nanoviridae</taxon>
        <taxon>Nanovirus</taxon>
        <taxon>Nanovirus necropumiliviciae</taxon>
    </lineage>
</organism>
<dbReference type="EMBL" id="AJ749900">
    <property type="protein sequence ID" value="CAG77483.1"/>
    <property type="molecule type" value="Genomic_DNA"/>
</dbReference>
<reference evidence="1 4" key="1">
    <citation type="journal article" date="2009" name="J. Virol.">
        <title>Reconstitution of authentic nanovirus from multiple cloned DNAs.</title>
        <authorList>
            <person name="Grigoras I."/>
            <person name="Timchenko T."/>
            <person name="Katul L."/>
            <person name="Grande-Perez A."/>
            <person name="Vetten H.J."/>
            <person name="Gronenborn B."/>
        </authorList>
    </citation>
    <scope>NUCLEOTIDE SEQUENCE [LARGE SCALE GENOMIC DNA]</scope>
    <source>
        <strain evidence="1 4">Ethiopia:Holetta</strain>
    </source>
</reference>
<evidence type="ECO:0000313" key="1">
    <source>
        <dbReference type="EMBL" id="ACU00023.1"/>
    </source>
</evidence>
<evidence type="ECO:0000313" key="4">
    <source>
        <dbReference type="Proteomes" id="UP000202280"/>
    </source>
</evidence>
<dbReference type="OrthoDB" id="13818at10239"/>
<dbReference type="EMBL" id="GQ150780">
    <property type="protein sequence ID" value="ACU00023.1"/>
    <property type="molecule type" value="Genomic_DNA"/>
</dbReference>
<evidence type="ECO:0000313" key="2">
    <source>
        <dbReference type="EMBL" id="ADJ00308.1"/>
    </source>
</evidence>
<dbReference type="RefSeq" id="YP_003104739.1">
    <property type="nucleotide sequence ID" value="NC_013096.1"/>
</dbReference>
<reference evidence="3" key="2">
    <citation type="journal article" date="2010" name="J. Virol.">
        <title>High variability and rapid evolution of a nanovirus.</title>
        <authorList>
            <person name="Grigoras I."/>
            <person name="Timchenko T."/>
            <person name="Grande-Perez A."/>
            <person name="Katul L."/>
            <person name="Vetten H.-J."/>
            <person name="Gronenborn B."/>
        </authorList>
    </citation>
    <scope>NUCLEOTIDE SEQUENCE</scope>
    <source>
        <strain evidence="3">JKI-1998/99</strain>
    </source>
</reference>